<dbReference type="InterPro" id="IPR019269">
    <property type="entry name" value="BLOC1_su2"/>
</dbReference>
<feature type="signal peptide" evidence="2">
    <location>
        <begin position="1"/>
        <end position="24"/>
    </location>
</feature>
<dbReference type="EMBL" id="VDCI01000003">
    <property type="protein sequence ID" value="TNJ37077.1"/>
    <property type="molecule type" value="Genomic_DNA"/>
</dbReference>
<protein>
    <recommendedName>
        <fullName evidence="5">DUF4349 domain-containing protein</fullName>
    </recommendedName>
</protein>
<feature type="chain" id="PRO_5023079830" description="DUF4349 domain-containing protein" evidence="2">
    <location>
        <begin position="25"/>
        <end position="278"/>
    </location>
</feature>
<dbReference type="RefSeq" id="WP_139626512.1">
    <property type="nucleotide sequence ID" value="NZ_VDCI01000003.1"/>
</dbReference>
<dbReference type="Pfam" id="PF10046">
    <property type="entry name" value="BLOC1_2"/>
    <property type="match status" value="1"/>
</dbReference>
<organism evidence="3 4">
    <name type="scientific">Prosthecochloris vibrioformis</name>
    <name type="common">Chlorobium vibrioforme</name>
    <dbReference type="NCBI Taxonomy" id="1098"/>
    <lineage>
        <taxon>Bacteria</taxon>
        <taxon>Pseudomonadati</taxon>
        <taxon>Chlorobiota</taxon>
        <taxon>Chlorobiia</taxon>
        <taxon>Chlorobiales</taxon>
        <taxon>Chlorobiaceae</taxon>
        <taxon>Prosthecochloris</taxon>
    </lineage>
</organism>
<proteinExistence type="predicted"/>
<keyword evidence="1" id="KW-0175">Coiled coil</keyword>
<evidence type="ECO:0000313" key="4">
    <source>
        <dbReference type="Proteomes" id="UP000309544"/>
    </source>
</evidence>
<keyword evidence="2" id="KW-0732">Signal</keyword>
<evidence type="ECO:0008006" key="5">
    <source>
        <dbReference type="Google" id="ProtNLM"/>
    </source>
</evidence>
<dbReference type="AlphaFoldDB" id="A0A5C4S1S6"/>
<comment type="caution">
    <text evidence="3">The sequence shown here is derived from an EMBL/GenBank/DDBJ whole genome shotgun (WGS) entry which is preliminary data.</text>
</comment>
<reference evidence="3 4" key="1">
    <citation type="submission" date="2019-05" db="EMBL/GenBank/DDBJ databases">
        <title>Draft Whole-Genome sequence of the green sulfur bacterium Prosthecochloris vibrioformis DSM 260.</title>
        <authorList>
            <person name="Meyer T.E."/>
            <person name="Kyndt J.A."/>
        </authorList>
    </citation>
    <scope>NUCLEOTIDE SEQUENCE [LARGE SCALE GENOMIC DNA]</scope>
    <source>
        <strain evidence="3 4">DSM 260</strain>
    </source>
</reference>
<dbReference type="Proteomes" id="UP000309544">
    <property type="component" value="Unassembled WGS sequence"/>
</dbReference>
<evidence type="ECO:0000256" key="2">
    <source>
        <dbReference type="SAM" id="SignalP"/>
    </source>
</evidence>
<accession>A0A5C4S1S6</accession>
<evidence type="ECO:0000313" key="3">
    <source>
        <dbReference type="EMBL" id="TNJ37077.1"/>
    </source>
</evidence>
<keyword evidence="4" id="KW-1185">Reference proteome</keyword>
<evidence type="ECO:0000256" key="1">
    <source>
        <dbReference type="SAM" id="Coils"/>
    </source>
</evidence>
<name>A0A5C4S1S6_PROVB</name>
<sequence>MDTMALIRGILLLVILCTASGCSSQPERGEESRQEYVESVMAILTQVQKNLNRIHQKTAVVERLSSTMETARPQSAEDVGKDIFESIRFIDSTLESSRQLIARLEEENRVSKYRVESVDQLTLELRQLIEDKDLEIGALKEQVAMLDEQVAELHETVDVLDEFILEQEDRLSFAYYISGSYQELARKGVLTASSNPIAGMFSRTYSMSGDFDISQFERIDIFETRDLFFESPKKSLRIVTPHSIDSYELIEGGNSSLLLIKDENEFWRKSRCLVIVEE</sequence>
<gene>
    <name evidence="3" type="ORF">FGF68_05770</name>
</gene>
<feature type="coiled-coil region" evidence="1">
    <location>
        <begin position="87"/>
        <end position="156"/>
    </location>
</feature>